<dbReference type="OrthoDB" id="72772at2759"/>
<feature type="coiled-coil region" evidence="1">
    <location>
        <begin position="21"/>
        <end position="55"/>
    </location>
</feature>
<dbReference type="Proteomes" id="UP000789508">
    <property type="component" value="Unassembled WGS sequence"/>
</dbReference>
<dbReference type="EMBL" id="CAJVPS010002500">
    <property type="protein sequence ID" value="CAG8569710.1"/>
    <property type="molecule type" value="Genomic_DNA"/>
</dbReference>
<name>A0A9N9BMZ3_9GLOM</name>
<protein>
    <submittedName>
        <fullName evidence="2">7644_t:CDS:1</fullName>
    </submittedName>
</protein>
<evidence type="ECO:0000256" key="1">
    <source>
        <dbReference type="SAM" id="Coils"/>
    </source>
</evidence>
<proteinExistence type="predicted"/>
<sequence length="129" mass="15398">MDSIEAILEREKSKLLLEREKNSRSLRLNRYENEIAEQRKKLEEERSRLITLRETFRSRRAALEDAKKRCLTGYEYLEESQRKLERDRFKVVLNGVHVLSEALSVTSSRLFARQRELIADLFTIFPIEP</sequence>
<keyword evidence="3" id="KW-1185">Reference proteome</keyword>
<gene>
    <name evidence="2" type="ORF">ALEPTO_LOCUS6752</name>
</gene>
<evidence type="ECO:0000313" key="2">
    <source>
        <dbReference type="EMBL" id="CAG8569710.1"/>
    </source>
</evidence>
<keyword evidence="1" id="KW-0175">Coiled coil</keyword>
<accession>A0A9N9BMZ3</accession>
<comment type="caution">
    <text evidence="2">The sequence shown here is derived from an EMBL/GenBank/DDBJ whole genome shotgun (WGS) entry which is preliminary data.</text>
</comment>
<dbReference type="AlphaFoldDB" id="A0A9N9BMZ3"/>
<feature type="non-terminal residue" evidence="2">
    <location>
        <position position="1"/>
    </location>
</feature>
<organism evidence="2 3">
    <name type="scientific">Ambispora leptoticha</name>
    <dbReference type="NCBI Taxonomy" id="144679"/>
    <lineage>
        <taxon>Eukaryota</taxon>
        <taxon>Fungi</taxon>
        <taxon>Fungi incertae sedis</taxon>
        <taxon>Mucoromycota</taxon>
        <taxon>Glomeromycotina</taxon>
        <taxon>Glomeromycetes</taxon>
        <taxon>Archaeosporales</taxon>
        <taxon>Ambisporaceae</taxon>
        <taxon>Ambispora</taxon>
    </lineage>
</organism>
<reference evidence="2" key="1">
    <citation type="submission" date="2021-06" db="EMBL/GenBank/DDBJ databases">
        <authorList>
            <person name="Kallberg Y."/>
            <person name="Tangrot J."/>
            <person name="Rosling A."/>
        </authorList>
    </citation>
    <scope>NUCLEOTIDE SEQUENCE</scope>
    <source>
        <strain evidence="2">FL130A</strain>
    </source>
</reference>
<evidence type="ECO:0000313" key="3">
    <source>
        <dbReference type="Proteomes" id="UP000789508"/>
    </source>
</evidence>